<dbReference type="Proteomes" id="UP000009296">
    <property type="component" value="Chromosome"/>
</dbReference>
<protein>
    <recommendedName>
        <fullName evidence="9">Molybdate/tungstate import ATP-binding protein WtpC</fullName>
        <ecNumber evidence="8">7.3.2.6</ecNumber>
    </recommendedName>
</protein>
<dbReference type="InterPro" id="IPR027417">
    <property type="entry name" value="P-loop_NTPase"/>
</dbReference>
<dbReference type="KEGG" id="mok:Metok_1555"/>
<evidence type="ECO:0000256" key="9">
    <source>
        <dbReference type="ARBA" id="ARBA00041133"/>
    </source>
</evidence>
<evidence type="ECO:0000259" key="11">
    <source>
        <dbReference type="PROSITE" id="PS50893"/>
    </source>
</evidence>
<keyword evidence="13" id="KW-1185">Reference proteome</keyword>
<evidence type="ECO:0000313" key="13">
    <source>
        <dbReference type="Proteomes" id="UP000009296"/>
    </source>
</evidence>
<dbReference type="GO" id="GO:0005524">
    <property type="term" value="F:ATP binding"/>
    <property type="evidence" value="ECO:0007669"/>
    <property type="project" value="UniProtKB-KW"/>
</dbReference>
<keyword evidence="2" id="KW-0813">Transport</keyword>
<dbReference type="GO" id="GO:0005886">
    <property type="term" value="C:plasma membrane"/>
    <property type="evidence" value="ECO:0007669"/>
    <property type="project" value="UniProtKB-SubCell"/>
</dbReference>
<evidence type="ECO:0000313" key="12">
    <source>
        <dbReference type="EMBL" id="AEH07518.1"/>
    </source>
</evidence>
<dbReference type="GO" id="GO:0016887">
    <property type="term" value="F:ATP hydrolysis activity"/>
    <property type="evidence" value="ECO:0007669"/>
    <property type="project" value="InterPro"/>
</dbReference>
<dbReference type="EMBL" id="CP002792">
    <property type="protein sequence ID" value="AEH07518.1"/>
    <property type="molecule type" value="Genomic_DNA"/>
</dbReference>
<dbReference type="Pfam" id="PF00005">
    <property type="entry name" value="ABC_tran"/>
    <property type="match status" value="1"/>
</dbReference>
<dbReference type="InterPro" id="IPR003593">
    <property type="entry name" value="AAA+_ATPase"/>
</dbReference>
<keyword evidence="12" id="KW-0378">Hydrolase</keyword>
<proteinExistence type="inferred from homology"/>
<gene>
    <name evidence="12" type="ordered locus">Metok_1555</name>
</gene>
<comment type="similarity">
    <text evidence="6">Belongs to the ABC transporter superfamily. Sulfate/tungstate importer (TC 3.A.1.6) family.</text>
</comment>
<dbReference type="Gene3D" id="3.40.50.300">
    <property type="entry name" value="P-loop containing nucleotide triphosphate hydrolases"/>
    <property type="match status" value="1"/>
</dbReference>
<dbReference type="InterPro" id="IPR003439">
    <property type="entry name" value="ABC_transporter-like_ATP-bd"/>
</dbReference>
<dbReference type="InterPro" id="IPR008995">
    <property type="entry name" value="Mo/tungstate-bd_C_term_dom"/>
</dbReference>
<evidence type="ECO:0000256" key="3">
    <source>
        <dbReference type="ARBA" id="ARBA00022505"/>
    </source>
</evidence>
<name>F8ALV9_METOI</name>
<dbReference type="eggNOG" id="arCOG00178">
    <property type="taxonomic scope" value="Archaea"/>
</dbReference>
<dbReference type="OrthoDB" id="18368at2157"/>
<dbReference type="PANTHER" id="PTHR42781">
    <property type="entry name" value="SPERMIDINE/PUTRESCINE IMPORT ATP-BINDING PROTEIN POTA"/>
    <property type="match status" value="1"/>
</dbReference>
<dbReference type="GeneID" id="10773713"/>
<comment type="catalytic activity">
    <reaction evidence="10">
        <text>tungstate(in) + ATP + H2O = tungstate(out) + ADP + phosphate + H(+)</text>
        <dbReference type="Rhea" id="RHEA:35027"/>
        <dbReference type="ChEBI" id="CHEBI:15377"/>
        <dbReference type="ChEBI" id="CHEBI:15378"/>
        <dbReference type="ChEBI" id="CHEBI:30616"/>
        <dbReference type="ChEBI" id="CHEBI:43474"/>
        <dbReference type="ChEBI" id="CHEBI:46502"/>
        <dbReference type="ChEBI" id="CHEBI:456216"/>
        <dbReference type="EC" id="7.3.2.6"/>
    </reaction>
</comment>
<keyword evidence="4" id="KW-0547">Nucleotide-binding</keyword>
<dbReference type="PROSITE" id="PS50893">
    <property type="entry name" value="ABC_TRANSPORTER_2"/>
    <property type="match status" value="1"/>
</dbReference>
<evidence type="ECO:0000256" key="8">
    <source>
        <dbReference type="ARBA" id="ARBA00039025"/>
    </source>
</evidence>
<dbReference type="STRING" id="647113.Metok_1555"/>
<dbReference type="GO" id="GO:1901238">
    <property type="term" value="F:ABC-type tungstate transporter activity"/>
    <property type="evidence" value="ECO:0007669"/>
    <property type="project" value="UniProtKB-EC"/>
</dbReference>
<dbReference type="SUPFAM" id="SSF50331">
    <property type="entry name" value="MOP-like"/>
    <property type="match status" value="1"/>
</dbReference>
<comment type="subcellular location">
    <subcellularLocation>
        <location evidence="1">Cell membrane</location>
        <topology evidence="1">Peripheral membrane protein</topology>
    </subcellularLocation>
</comment>
<feature type="domain" description="ABC transporter" evidence="11">
    <location>
        <begin position="2"/>
        <end position="227"/>
    </location>
</feature>
<evidence type="ECO:0000256" key="10">
    <source>
        <dbReference type="ARBA" id="ARBA00047936"/>
    </source>
</evidence>
<evidence type="ECO:0000256" key="5">
    <source>
        <dbReference type="ARBA" id="ARBA00022840"/>
    </source>
</evidence>
<dbReference type="PANTHER" id="PTHR42781:SF4">
    <property type="entry name" value="SPERMIDINE_PUTRESCINE IMPORT ATP-BINDING PROTEIN POTA"/>
    <property type="match status" value="1"/>
</dbReference>
<dbReference type="SUPFAM" id="SSF52540">
    <property type="entry name" value="P-loop containing nucleoside triphosphate hydrolases"/>
    <property type="match status" value="1"/>
</dbReference>
<dbReference type="InterPro" id="IPR050093">
    <property type="entry name" value="ABC_SmlMolc_Importer"/>
</dbReference>
<evidence type="ECO:0000256" key="1">
    <source>
        <dbReference type="ARBA" id="ARBA00004202"/>
    </source>
</evidence>
<reference evidence="12" key="1">
    <citation type="submission" date="2011-05" db="EMBL/GenBank/DDBJ databases">
        <title>Complete sequence of chromosome of Methanothermococcus okinawensis IH1.</title>
        <authorList>
            <consortium name="US DOE Joint Genome Institute"/>
            <person name="Lucas S."/>
            <person name="Han J."/>
            <person name="Lapidus A."/>
            <person name="Cheng J.-F."/>
            <person name="Goodwin L."/>
            <person name="Pitluck S."/>
            <person name="Peters L."/>
            <person name="Mikhailova N."/>
            <person name="Held B."/>
            <person name="Han C."/>
            <person name="Tapia R."/>
            <person name="Land M."/>
            <person name="Hauser L."/>
            <person name="Kyrpides N."/>
            <person name="Ivanova N."/>
            <person name="Pagani I."/>
            <person name="Sieprawska-Lupa M."/>
            <person name="Takai K."/>
            <person name="Miyazaki J."/>
            <person name="Whitman W."/>
            <person name="Woyke T."/>
        </authorList>
    </citation>
    <scope>NUCLEOTIDE SEQUENCE [LARGE SCALE GENOMIC DNA]</scope>
    <source>
        <strain evidence="12">IH1</strain>
    </source>
</reference>
<sequence length="348" mass="39856">MLEIQNLKKKLNNFTLKIDNLKIENNDYFVFLGLSGSGKTTLLEIIAGFRKANEGKLILNGEDITKKPINERKIAMCNGRYLFPHLTVKENIGFGIKEKNNEKLKMIKNICKILKIEHLLDRYPKNLSMGEQQRVALAMALVLKPEVILLDEPLSSLDRLIHEKLLYELREIYNKSNITIIHVTHDFNEAIALAKHIAIIKNGKIEQVGTVDEILKKPKNKFVAEFTGVRNLLDGYIEEKNGKYIFSNGKIDIYMDYKCQCGRALIGIRPEDIMIISHCKCHYRNENIYSGKIVEIFPSSLCTYRVILNVNGLNLNCEVVKCKADKMRLKKDSNVNFCITTAIPIKEL</sequence>
<dbReference type="RefSeq" id="WP_013867692.1">
    <property type="nucleotide sequence ID" value="NC_015636.1"/>
</dbReference>
<keyword evidence="5" id="KW-0067">ATP-binding</keyword>
<dbReference type="SMART" id="SM00382">
    <property type="entry name" value="AAA"/>
    <property type="match status" value="1"/>
</dbReference>
<dbReference type="AlphaFoldDB" id="F8ALV9"/>
<accession>F8ALV9</accession>
<dbReference type="Gene3D" id="2.40.50.100">
    <property type="match status" value="1"/>
</dbReference>
<evidence type="ECO:0000256" key="6">
    <source>
        <dbReference type="ARBA" id="ARBA00038307"/>
    </source>
</evidence>
<evidence type="ECO:0000256" key="4">
    <source>
        <dbReference type="ARBA" id="ARBA00022741"/>
    </source>
</evidence>
<comment type="subunit">
    <text evidence="7">The complex is composed of two ATP-binding proteins (WtpC), two transmembrane proteins (WtpB) and a solute-binding protein (WtpA).</text>
</comment>
<organism evidence="12 13">
    <name type="scientific">Methanothermococcus okinawensis (strain DSM 14208 / JCM 11175 / IH1)</name>
    <dbReference type="NCBI Taxonomy" id="647113"/>
    <lineage>
        <taxon>Archaea</taxon>
        <taxon>Methanobacteriati</taxon>
        <taxon>Methanobacteriota</taxon>
        <taxon>Methanomada group</taxon>
        <taxon>Methanococci</taxon>
        <taxon>Methanococcales</taxon>
        <taxon>Methanococcaceae</taxon>
        <taxon>Methanothermococcus</taxon>
    </lineage>
</organism>
<dbReference type="HOGENOM" id="CLU_000604_1_1_2"/>
<evidence type="ECO:0000256" key="2">
    <source>
        <dbReference type="ARBA" id="ARBA00022448"/>
    </source>
</evidence>
<evidence type="ECO:0000256" key="7">
    <source>
        <dbReference type="ARBA" id="ARBA00038781"/>
    </source>
</evidence>
<keyword evidence="3" id="KW-0500">Molybdenum</keyword>
<dbReference type="EC" id="7.3.2.6" evidence="8"/>